<evidence type="ECO:0000313" key="2">
    <source>
        <dbReference type="EMBL" id="MBD8121929.1"/>
    </source>
</evidence>
<organism evidence="2 3">
    <name type="scientific">Pseudomonas lutea</name>
    <dbReference type="NCBI Taxonomy" id="243924"/>
    <lineage>
        <taxon>Bacteria</taxon>
        <taxon>Pseudomonadati</taxon>
        <taxon>Pseudomonadota</taxon>
        <taxon>Gammaproteobacteria</taxon>
        <taxon>Pseudomonadales</taxon>
        <taxon>Pseudomonadaceae</taxon>
        <taxon>Pseudomonas</taxon>
    </lineage>
</organism>
<protein>
    <recommendedName>
        <fullName evidence="4">DUF1850 domain-containing protein</fullName>
    </recommendedName>
</protein>
<dbReference type="EMBL" id="JACYNP010000005">
    <property type="protein sequence ID" value="MBD8121929.1"/>
    <property type="molecule type" value="Genomic_DNA"/>
</dbReference>
<name>A0ABR9A7Q8_9PSED</name>
<keyword evidence="1" id="KW-0812">Transmembrane</keyword>
<gene>
    <name evidence="2" type="ORF">IFT62_11950</name>
</gene>
<keyword evidence="3" id="KW-1185">Reference proteome</keyword>
<evidence type="ECO:0000256" key="1">
    <source>
        <dbReference type="SAM" id="Phobius"/>
    </source>
</evidence>
<accession>A0ABR9A7Q8</accession>
<evidence type="ECO:0008006" key="4">
    <source>
        <dbReference type="Google" id="ProtNLM"/>
    </source>
</evidence>
<reference evidence="2 3" key="1">
    <citation type="journal article" date="2020" name="FEMS Microbiol. Ecol.">
        <title>Temporal dynamics of bacterial communities during seed development and maturation.</title>
        <authorList>
            <person name="Chesneau G."/>
            <person name="Torres-Cortes G."/>
            <person name="Briand M."/>
            <person name="Darrasse A."/>
            <person name="Preveaux A."/>
            <person name="Marais C."/>
            <person name="Jacques M.A."/>
            <person name="Shade A."/>
            <person name="Barret M."/>
        </authorList>
    </citation>
    <scope>NUCLEOTIDE SEQUENCE [LARGE SCALE GENOMIC DNA]</scope>
    <source>
        <strain evidence="2 3">CFBP13723</strain>
    </source>
</reference>
<dbReference type="RefSeq" id="WP_191944318.1">
    <property type="nucleotide sequence ID" value="NZ_JACYNP010000005.1"/>
</dbReference>
<proteinExistence type="predicted"/>
<keyword evidence="1" id="KW-0472">Membrane</keyword>
<feature type="transmembrane region" description="Helical" evidence="1">
    <location>
        <begin position="17"/>
        <end position="37"/>
    </location>
</feature>
<dbReference type="Proteomes" id="UP000625247">
    <property type="component" value="Unassembled WGS sequence"/>
</dbReference>
<comment type="caution">
    <text evidence="2">The sequence shown here is derived from an EMBL/GenBank/DDBJ whole genome shotgun (WGS) entry which is preliminary data.</text>
</comment>
<keyword evidence="1" id="KW-1133">Transmembrane helix</keyword>
<evidence type="ECO:0000313" key="3">
    <source>
        <dbReference type="Proteomes" id="UP000625247"/>
    </source>
</evidence>
<sequence>MQNQEVTDFRLTYKHSFWALIIILIARFSIGELFEFGSEADEIVLKRPLPQGDWLYITHYGAMATDMDTLRFYISKPIEGDDAGVLSTLNKASEFLVTDSALENVHIRDTANGLGITVKGAIYRYSSKEYVTEGDQLRAYRITLTQLDDHSRN</sequence>